<feature type="signal peptide" evidence="2">
    <location>
        <begin position="1"/>
        <end position="21"/>
    </location>
</feature>
<proteinExistence type="predicted"/>
<gene>
    <name evidence="4" type="ORF">ACFQ1G_06785</name>
</gene>
<dbReference type="RefSeq" id="WP_380737859.1">
    <property type="nucleotide sequence ID" value="NZ_JBHTJP010000032.1"/>
</dbReference>
<reference evidence="5" key="1">
    <citation type="journal article" date="2019" name="Int. J. Syst. Evol. Microbiol.">
        <title>The Global Catalogue of Microorganisms (GCM) 10K type strain sequencing project: providing services to taxonomists for standard genome sequencing and annotation.</title>
        <authorList>
            <consortium name="The Broad Institute Genomics Platform"/>
            <consortium name="The Broad Institute Genome Sequencing Center for Infectious Disease"/>
            <person name="Wu L."/>
            <person name="Ma J."/>
        </authorList>
    </citation>
    <scope>NUCLEOTIDE SEQUENCE [LARGE SCALE GENOMIC DNA]</scope>
    <source>
        <strain evidence="5">CCUG 60898</strain>
    </source>
</reference>
<dbReference type="InterPro" id="IPR024618">
    <property type="entry name" value="DUF3857"/>
</dbReference>
<feature type="transmembrane region" description="Helical" evidence="1">
    <location>
        <begin position="811"/>
        <end position="831"/>
    </location>
</feature>
<feature type="transmembrane region" description="Helical" evidence="1">
    <location>
        <begin position="699"/>
        <end position="719"/>
    </location>
</feature>
<evidence type="ECO:0000259" key="3">
    <source>
        <dbReference type="Pfam" id="PF12969"/>
    </source>
</evidence>
<keyword evidence="5" id="KW-1185">Reference proteome</keyword>
<feature type="domain" description="DUF3857" evidence="3">
    <location>
        <begin position="70"/>
        <end position="230"/>
    </location>
</feature>
<feature type="transmembrane region" description="Helical" evidence="1">
    <location>
        <begin position="739"/>
        <end position="766"/>
    </location>
</feature>
<evidence type="ECO:0000256" key="1">
    <source>
        <dbReference type="SAM" id="Phobius"/>
    </source>
</evidence>
<feature type="transmembrane region" description="Helical" evidence="1">
    <location>
        <begin position="778"/>
        <end position="799"/>
    </location>
</feature>
<dbReference type="Gene3D" id="3.10.620.30">
    <property type="match status" value="1"/>
</dbReference>
<dbReference type="Gene3D" id="2.60.40.3140">
    <property type="match status" value="1"/>
</dbReference>
<accession>A0ABW3IG92</accession>
<keyword evidence="1" id="KW-0812">Transmembrane</keyword>
<dbReference type="SUPFAM" id="SSF54001">
    <property type="entry name" value="Cysteine proteinases"/>
    <property type="match status" value="1"/>
</dbReference>
<comment type="caution">
    <text evidence="4">The sequence shown here is derived from an EMBL/GenBank/DDBJ whole genome shotgun (WGS) entry which is preliminary data.</text>
</comment>
<feature type="chain" id="PRO_5045379082" evidence="2">
    <location>
        <begin position="22"/>
        <end position="866"/>
    </location>
</feature>
<dbReference type="Pfam" id="PF12969">
    <property type="entry name" value="DUF3857"/>
    <property type="match status" value="1"/>
</dbReference>
<dbReference type="InterPro" id="IPR019690">
    <property type="entry name" value="DUF2569"/>
</dbReference>
<dbReference type="EMBL" id="JBHTJP010000032">
    <property type="protein sequence ID" value="MFD0976490.1"/>
    <property type="molecule type" value="Genomic_DNA"/>
</dbReference>
<evidence type="ECO:0000256" key="2">
    <source>
        <dbReference type="SAM" id="SignalP"/>
    </source>
</evidence>
<keyword evidence="1" id="KW-1133">Transmembrane helix</keyword>
<dbReference type="InterPro" id="IPR038765">
    <property type="entry name" value="Papain-like_cys_pep_sf"/>
</dbReference>
<evidence type="ECO:0000313" key="4">
    <source>
        <dbReference type="EMBL" id="MFD0976490.1"/>
    </source>
</evidence>
<name>A0ABW3IG92_9FLAO</name>
<keyword evidence="1" id="KW-0472">Membrane</keyword>
<feature type="transmembrane region" description="Helical" evidence="1">
    <location>
        <begin position="656"/>
        <end position="679"/>
    </location>
</feature>
<evidence type="ECO:0000313" key="5">
    <source>
        <dbReference type="Proteomes" id="UP001597100"/>
    </source>
</evidence>
<keyword evidence="2" id="KW-0732">Signal</keyword>
<dbReference type="Pfam" id="PF10754">
    <property type="entry name" value="DUF2569"/>
    <property type="match status" value="1"/>
</dbReference>
<dbReference type="Proteomes" id="UP001597100">
    <property type="component" value="Unassembled WGS sequence"/>
</dbReference>
<sequence length="866" mass="100345">MFLLRSFLSIGLLFFSLTILGQNHPQVTQAPEPGWTVPSNLPVEADINNDPTAGFYYLLVDNQDNLATDQEYRRLSYKIKNSMGSQQMSDLAVNFNPTYQHVEIHFINIIREGKTIDKLDLDKIKVVQRESGMEDNIYNGQLTIISHLTDIRIDDIIDFSYTITGSNPLFKGKYTTAFALQYNVPVEFHRYIIVAPKKDEIHIKKLHGAEKPRIEEYENEIHYSWTGQKLEQSTIEANTPVWFDDTPSVFVSQFSSWQEVSELLLPYYTINDQEKTQLKTEVNQLIKNTKDQKDFIEKSIRFVQDEVRYLGLENGLNSYVPRKPQEVLERRFGDCKDKSFLLSEILQTRGIKAKPILVHSFNGRNLKSYLPSPHLFDHCVVQIQLENQETYYIDPTISEQGGNLETIYFPDYRMGLLLSQDSNGLLDLPTPKVYPISINETFELLEIGGGAKLDVVSVYEGNAADLRRQQFLNTNFQALQQDYSNYYTSLYPSIYTKEALSFEDNREKNTFKVIESYQIDEFWSPSSENVNIIVARFYPLALEPQLYPQQSGKRKSPYHLEKDSNVQHNTIVYFPKAWNIQDDKRSFGDQYFQYNSDVSYKNATLKITHDYTTLSDHVAPEDITSFLTEHSKIQTQLNYWLQYNPEALIASEKNSISWIAVIFLWFILIGSGVICYLIYSKYDFPSKVKPKYERKIGGWLILIGIGLALTPLILLFRISTSNYFESSVWISLFSNTDTISMGLILIAEMIFNSVYFVFSIFVVILFFQRRTIAPRMIIALYAGVLILSALITFTALYLHPNSFTGSQTQELYSDLSIMVIRCLIFIPYFLYSERVEETFTKRKKEPTDQDEYSNEEILEHEEVLIN</sequence>
<organism evidence="4 5">
    <name type="scientific">Salinimicrobium gaetbulicola</name>
    <dbReference type="NCBI Taxonomy" id="999702"/>
    <lineage>
        <taxon>Bacteria</taxon>
        <taxon>Pseudomonadati</taxon>
        <taxon>Bacteroidota</taxon>
        <taxon>Flavobacteriia</taxon>
        <taxon>Flavobacteriales</taxon>
        <taxon>Flavobacteriaceae</taxon>
        <taxon>Salinimicrobium</taxon>
    </lineage>
</organism>
<protein>
    <submittedName>
        <fullName evidence="4">DUF3857 domain-containing protein</fullName>
    </submittedName>
</protein>